<organism evidence="2 3">
    <name type="scientific">Lachancea mirantina</name>
    <dbReference type="NCBI Taxonomy" id="1230905"/>
    <lineage>
        <taxon>Eukaryota</taxon>
        <taxon>Fungi</taxon>
        <taxon>Dikarya</taxon>
        <taxon>Ascomycota</taxon>
        <taxon>Saccharomycotina</taxon>
        <taxon>Saccharomycetes</taxon>
        <taxon>Saccharomycetales</taxon>
        <taxon>Saccharomycetaceae</taxon>
        <taxon>Lachancea</taxon>
    </lineage>
</organism>
<dbReference type="GO" id="GO:0005829">
    <property type="term" value="C:cytosol"/>
    <property type="evidence" value="ECO:0007669"/>
    <property type="project" value="TreeGrafter"/>
</dbReference>
<dbReference type="SUPFAM" id="SSF55298">
    <property type="entry name" value="YjgF-like"/>
    <property type="match status" value="1"/>
</dbReference>
<dbReference type="Proteomes" id="UP000191024">
    <property type="component" value="Chromosome H"/>
</dbReference>
<keyword evidence="3" id="KW-1185">Reference proteome</keyword>
<dbReference type="Pfam" id="PF01042">
    <property type="entry name" value="Ribonuc_L-PSP"/>
    <property type="match status" value="1"/>
</dbReference>
<dbReference type="GO" id="GO:0019239">
    <property type="term" value="F:deaminase activity"/>
    <property type="evidence" value="ECO:0007669"/>
    <property type="project" value="TreeGrafter"/>
</dbReference>
<protein>
    <submittedName>
        <fullName evidence="2">LAMI_0H04016g1_1</fullName>
    </submittedName>
</protein>
<dbReference type="AlphaFoldDB" id="A0A1G4KEG0"/>
<evidence type="ECO:0000256" key="1">
    <source>
        <dbReference type="ARBA" id="ARBA00010552"/>
    </source>
</evidence>
<dbReference type="STRING" id="1230905.A0A1G4KEG0"/>
<dbReference type="OrthoDB" id="309640at2759"/>
<dbReference type="Gene3D" id="3.30.1330.40">
    <property type="entry name" value="RutC-like"/>
    <property type="match status" value="1"/>
</dbReference>
<dbReference type="PANTHER" id="PTHR11803:SF58">
    <property type="entry name" value="PROTEIN HMF1-RELATED"/>
    <property type="match status" value="1"/>
</dbReference>
<dbReference type="InterPro" id="IPR006175">
    <property type="entry name" value="YjgF/YER057c/UK114"/>
</dbReference>
<name>A0A1G4KEG0_9SACH</name>
<dbReference type="GO" id="GO:0005739">
    <property type="term" value="C:mitochondrion"/>
    <property type="evidence" value="ECO:0007669"/>
    <property type="project" value="TreeGrafter"/>
</dbReference>
<dbReference type="InterPro" id="IPR035959">
    <property type="entry name" value="RutC-like_sf"/>
</dbReference>
<comment type="similarity">
    <text evidence="1">Belongs to the RutC family.</text>
</comment>
<dbReference type="CDD" id="cd00448">
    <property type="entry name" value="YjgF_YER057c_UK114_family"/>
    <property type="match status" value="1"/>
</dbReference>
<gene>
    <name evidence="2" type="ORF">LAMI_0H04016G</name>
</gene>
<evidence type="ECO:0000313" key="2">
    <source>
        <dbReference type="EMBL" id="SCV02917.1"/>
    </source>
</evidence>
<sequence>MVKKIEWSDIGANAGSPILSPAVVTSKSDNLVFTSGCVGTDPTTDALPEDLEQQTRNAILNLRNVLAASGSSLDHVVKVLLFVSDSAHAKIVNKVYQEFFPGKPARSCIVVAFPNTALKIELECVAEVPAKRRWLKL</sequence>
<accession>A0A1G4KEG0</accession>
<dbReference type="PANTHER" id="PTHR11803">
    <property type="entry name" value="2-IMINOBUTANOATE/2-IMINOPROPANOATE DEAMINASE RIDA"/>
    <property type="match status" value="1"/>
</dbReference>
<reference evidence="3" key="1">
    <citation type="submission" date="2016-03" db="EMBL/GenBank/DDBJ databases">
        <authorList>
            <person name="Devillers H."/>
        </authorList>
    </citation>
    <scope>NUCLEOTIDE SEQUENCE [LARGE SCALE GENOMIC DNA]</scope>
</reference>
<evidence type="ECO:0000313" key="3">
    <source>
        <dbReference type="Proteomes" id="UP000191024"/>
    </source>
</evidence>
<proteinExistence type="inferred from homology"/>
<dbReference type="EMBL" id="LT598468">
    <property type="protein sequence ID" value="SCV02917.1"/>
    <property type="molecule type" value="Genomic_DNA"/>
</dbReference>